<dbReference type="EMBL" id="SKBL01000025">
    <property type="protein sequence ID" value="TFU14832.1"/>
    <property type="molecule type" value="Genomic_DNA"/>
</dbReference>
<dbReference type="Pfam" id="PF03787">
    <property type="entry name" value="RAMPs"/>
    <property type="match status" value="1"/>
</dbReference>
<evidence type="ECO:0000256" key="1">
    <source>
        <dbReference type="ARBA" id="ARBA00023118"/>
    </source>
</evidence>
<feature type="domain" description="CRISPR type III-associated protein" evidence="2">
    <location>
        <begin position="33"/>
        <end position="203"/>
    </location>
</feature>
<accession>A0ABY2K3Z8</accession>
<dbReference type="RefSeq" id="WP_135343890.1">
    <property type="nucleotide sequence ID" value="NZ_ML214260.1"/>
</dbReference>
<dbReference type="InterPro" id="IPR005537">
    <property type="entry name" value="RAMP_III_fam"/>
</dbReference>
<keyword evidence="4" id="KW-1185">Reference proteome</keyword>
<dbReference type="NCBIfam" id="TIGR01894">
    <property type="entry name" value="cas_TM1795_cmr1"/>
    <property type="match status" value="1"/>
</dbReference>
<name>A0ABY2K3Z8_9DEIN</name>
<dbReference type="Proteomes" id="UP000297244">
    <property type="component" value="Unassembled WGS sequence"/>
</dbReference>
<keyword evidence="1" id="KW-0051">Antiviral defense</keyword>
<protein>
    <submittedName>
        <fullName evidence="3">Type III-B CRISPR module RAMP protein Cmr1</fullName>
    </submittedName>
</protein>
<evidence type="ECO:0000259" key="2">
    <source>
        <dbReference type="Pfam" id="PF03787"/>
    </source>
</evidence>
<comment type="caution">
    <text evidence="3">The sequence shown here is derived from an EMBL/GenBank/DDBJ whole genome shotgun (WGS) entry which is preliminary data.</text>
</comment>
<evidence type="ECO:0000313" key="3">
    <source>
        <dbReference type="EMBL" id="TFU14832.1"/>
    </source>
</evidence>
<sequence>MRRVREFPEAYGPRRLEGQRSDGRRIIAWERTYRFLTPLFGGGVEPRRADPVSVVRATEVRGQLRFWWRAVRGWQAGGSLERLWALEAALFGNAGEGGASPLQVEVRDAKVGERLSGEALLRKYAKTPHGQGLKYLIALAILGGETIDFLDGVEFTLQLRFPERVVLGEEELLIEEEIAAALWAWETFGGLGARTRRGFGAFRPEVEKKPRGEGEKVPQGEEIRQRLVRYSREGGWPEGVPHLTPKSLLGVFPLSWREVAEAYRSFRQMRRGGQERNRPGRSFWPEPDEVRRLTRRHAPRHAPQHPVRKFPRGQFGLPIIFHFKDEGDPSDSTLKPAEGDRLASPLLIRPLGERATLVAVLEGPRVPPGGVVLEAAGKTHRVRVDLTPEEANGIKPLSGETDPIRAFLKYLREQGGER</sequence>
<evidence type="ECO:0000313" key="4">
    <source>
        <dbReference type="Proteomes" id="UP000297244"/>
    </source>
</evidence>
<gene>
    <name evidence="3" type="primary">cmr1</name>
    <name evidence="3" type="ORF">E0489_11355</name>
</gene>
<proteinExistence type="predicted"/>
<reference evidence="3 4" key="1">
    <citation type="submission" date="2019-03" db="EMBL/GenBank/DDBJ databases">
        <title>Thermus tengchongensis species for the arsenic transformation mechanism.</title>
        <authorList>
            <person name="Yuan G.C."/>
        </authorList>
    </citation>
    <scope>NUCLEOTIDE SEQUENCE [LARGE SCALE GENOMIC DNA]</scope>
    <source>
        <strain evidence="3 4">15Y</strain>
    </source>
</reference>
<dbReference type="InterPro" id="IPR007522">
    <property type="entry name" value="CRISPR-assoc_prot_TM1795"/>
</dbReference>
<organism evidence="3 4">
    <name type="scientific">Thermus tengchongensis</name>
    <dbReference type="NCBI Taxonomy" id="1214928"/>
    <lineage>
        <taxon>Bacteria</taxon>
        <taxon>Thermotogati</taxon>
        <taxon>Deinococcota</taxon>
        <taxon>Deinococci</taxon>
        <taxon>Thermales</taxon>
        <taxon>Thermaceae</taxon>
        <taxon>Thermus</taxon>
    </lineage>
</organism>